<feature type="domain" description="AbiTii" evidence="2">
    <location>
        <begin position="2"/>
        <end position="195"/>
    </location>
</feature>
<gene>
    <name evidence="3" type="ORF">SAMN06265367_104362</name>
</gene>
<dbReference type="RefSeq" id="WP_283413452.1">
    <property type="nucleotide sequence ID" value="NZ_FXUA01000004.1"/>
</dbReference>
<proteinExistence type="predicted"/>
<dbReference type="InterPro" id="IPR041304">
    <property type="entry name" value="AbiTii"/>
</dbReference>
<keyword evidence="4" id="KW-1185">Reference proteome</keyword>
<dbReference type="Pfam" id="PF18864">
    <property type="entry name" value="AbiTii"/>
    <property type="match status" value="1"/>
</dbReference>
<reference evidence="3 4" key="1">
    <citation type="submission" date="2017-05" db="EMBL/GenBank/DDBJ databases">
        <authorList>
            <person name="Varghese N."/>
            <person name="Submissions S."/>
        </authorList>
    </citation>
    <scope>NUCLEOTIDE SEQUENCE [LARGE SCALE GENOMIC DNA]</scope>
    <source>
        <strain evidence="3 4">DSM 15360</strain>
    </source>
</reference>
<name>A0ABY1P4V0_9BACT</name>
<evidence type="ECO:0000256" key="1">
    <source>
        <dbReference type="SAM" id="Coils"/>
    </source>
</evidence>
<protein>
    <recommendedName>
        <fullName evidence="2">AbiTii domain-containing protein</fullName>
    </recommendedName>
</protein>
<keyword evidence="1" id="KW-0175">Coiled coil</keyword>
<organism evidence="3 4">
    <name type="scientific">Algoriphagus winogradskyi</name>
    <dbReference type="NCBI Taxonomy" id="237017"/>
    <lineage>
        <taxon>Bacteria</taxon>
        <taxon>Pseudomonadati</taxon>
        <taxon>Bacteroidota</taxon>
        <taxon>Cytophagia</taxon>
        <taxon>Cytophagales</taxon>
        <taxon>Cyclobacteriaceae</taxon>
        <taxon>Algoriphagus</taxon>
    </lineage>
</organism>
<sequence length="296" mass="33815">MIKELIRDIAFDKITVAQALTRAKLIAHQIKNDIFKSWLNKELNGYEFEDPILPDYRKIWAEIHLTAEFPYGQRQTFPVLLPDSRQDIEELLNYHRVTEPISIVEQNMEQLTKGKGYINLTGGQVQLVGELYKDQVQRHNGVIRSGQRTIGKSQLANIVELTKQKLIDTLQDLEEQFPEIDNKYIMNEENDRKAQNIITNNIYGSNNPLNVAAGDNIKQGDINLTINEAQYEHLKELGVQKSDLQELKVLDDLTPKGNPDRKGKIMGWLGKVTASMTSRGIYDSIPKLVEYVGNLI</sequence>
<dbReference type="Proteomes" id="UP001157915">
    <property type="component" value="Unassembled WGS sequence"/>
</dbReference>
<evidence type="ECO:0000313" key="4">
    <source>
        <dbReference type="Proteomes" id="UP001157915"/>
    </source>
</evidence>
<accession>A0ABY1P4V0</accession>
<comment type="caution">
    <text evidence="3">The sequence shown here is derived from an EMBL/GenBank/DDBJ whole genome shotgun (WGS) entry which is preliminary data.</text>
</comment>
<feature type="coiled-coil region" evidence="1">
    <location>
        <begin position="156"/>
        <end position="183"/>
    </location>
</feature>
<evidence type="ECO:0000259" key="2">
    <source>
        <dbReference type="Pfam" id="PF18864"/>
    </source>
</evidence>
<evidence type="ECO:0000313" key="3">
    <source>
        <dbReference type="EMBL" id="SMP26443.1"/>
    </source>
</evidence>
<dbReference type="EMBL" id="FXUA01000004">
    <property type="protein sequence ID" value="SMP26443.1"/>
    <property type="molecule type" value="Genomic_DNA"/>
</dbReference>